<keyword evidence="11" id="KW-1185">Reference proteome</keyword>
<dbReference type="GO" id="GO:0015979">
    <property type="term" value="P:photosynthesis"/>
    <property type="evidence" value="ECO:0007669"/>
    <property type="project" value="UniProtKB-UniRule"/>
</dbReference>
<keyword evidence="5 9" id="KW-0603">Photosystem I</keyword>
<proteinExistence type="inferred from homology"/>
<dbReference type="InterPro" id="IPR017492">
    <property type="entry name" value="PSI_PsaK"/>
</dbReference>
<evidence type="ECO:0000313" key="11">
    <source>
        <dbReference type="Proteomes" id="UP001333818"/>
    </source>
</evidence>
<keyword evidence="8 9" id="KW-0472">Membrane</keyword>
<dbReference type="InterPro" id="IPR000549">
    <property type="entry name" value="PSI_PsaG/PsaK"/>
</dbReference>
<comment type="similarity">
    <text evidence="2 9">Belongs to the PsaG/PsaK family.</text>
</comment>
<accession>A0AAW9PR48</accession>
<evidence type="ECO:0000256" key="9">
    <source>
        <dbReference type="HAMAP-Rule" id="MF_00474"/>
    </source>
</evidence>
<dbReference type="InterPro" id="IPR035982">
    <property type="entry name" value="PSI_centre_PsaK_sf"/>
</dbReference>
<dbReference type="Pfam" id="PF01241">
    <property type="entry name" value="PSI_PSAK"/>
    <property type="match status" value="1"/>
</dbReference>
<dbReference type="RefSeq" id="WP_330482416.1">
    <property type="nucleotide sequence ID" value="NZ_JAZBJZ010000010.1"/>
</dbReference>
<sequence length="92" mass="9233">MLNILVSFPLLAAVPATPAWSVSVGIIMITSNLLALVIGRYGIQNKGVGPALPAELPGLFSGFGVPELLATASLGHILGAGFILGLAQAGLL</sequence>
<reference evidence="10" key="1">
    <citation type="submission" date="2024-01" db="EMBL/GenBank/DDBJ databases">
        <title>Bank of Algae and Cyanobacteria of the Azores (BACA) strain genomes.</title>
        <authorList>
            <person name="Luz R."/>
            <person name="Cordeiro R."/>
            <person name="Fonseca A."/>
            <person name="Goncalves V."/>
        </authorList>
    </citation>
    <scope>NUCLEOTIDE SEQUENCE</scope>
    <source>
        <strain evidence="10">BACA0141</strain>
    </source>
</reference>
<dbReference type="Proteomes" id="UP001333818">
    <property type="component" value="Unassembled WGS sequence"/>
</dbReference>
<dbReference type="HAMAP" id="MF_00474">
    <property type="entry name" value="PSI_PsaK"/>
    <property type="match status" value="1"/>
</dbReference>
<gene>
    <name evidence="9 10" type="primary">psaK</name>
    <name evidence="10" type="ORF">V2H45_04435</name>
</gene>
<name>A0AAW9PR48_9CYAN</name>
<evidence type="ECO:0000256" key="5">
    <source>
        <dbReference type="ARBA" id="ARBA00022836"/>
    </source>
</evidence>
<evidence type="ECO:0000256" key="7">
    <source>
        <dbReference type="ARBA" id="ARBA00023078"/>
    </source>
</evidence>
<evidence type="ECO:0000256" key="3">
    <source>
        <dbReference type="ARBA" id="ARBA00022531"/>
    </source>
</evidence>
<evidence type="ECO:0000256" key="1">
    <source>
        <dbReference type="ARBA" id="ARBA00004141"/>
    </source>
</evidence>
<dbReference type="SUPFAM" id="SSF81563">
    <property type="entry name" value="Photosystem I reaction center subunit X, PsaK"/>
    <property type="match status" value="1"/>
</dbReference>
<dbReference type="GO" id="GO:0009522">
    <property type="term" value="C:photosystem I"/>
    <property type="evidence" value="ECO:0007669"/>
    <property type="project" value="UniProtKB-KW"/>
</dbReference>
<evidence type="ECO:0000256" key="6">
    <source>
        <dbReference type="ARBA" id="ARBA00022989"/>
    </source>
</evidence>
<keyword evidence="6 9" id="KW-1133">Transmembrane helix</keyword>
<keyword evidence="4 9" id="KW-0812">Transmembrane</keyword>
<keyword evidence="7 9" id="KW-0793">Thylakoid</keyword>
<comment type="subcellular location">
    <subcellularLocation>
        <location evidence="9">Cellular thylakoid membrane</location>
        <topology evidence="9">Multi-pass membrane protein</topology>
    </subcellularLocation>
    <subcellularLocation>
        <location evidence="1">Membrane</location>
        <topology evidence="1">Multi-pass membrane protein</topology>
    </subcellularLocation>
</comment>
<dbReference type="AlphaFoldDB" id="A0AAW9PR48"/>
<keyword evidence="3 9" id="KW-0602">Photosynthesis</keyword>
<evidence type="ECO:0000256" key="2">
    <source>
        <dbReference type="ARBA" id="ARBA00006458"/>
    </source>
</evidence>
<dbReference type="NCBIfam" id="TIGR03049">
    <property type="entry name" value="PS_I_psaK"/>
    <property type="match status" value="1"/>
</dbReference>
<dbReference type="Gene3D" id="1.20.860.20">
    <property type="entry name" value="Photosystem I PsaK, reaction centre"/>
    <property type="match status" value="1"/>
</dbReference>
<evidence type="ECO:0000313" key="10">
    <source>
        <dbReference type="EMBL" id="MEE3715992.1"/>
    </source>
</evidence>
<dbReference type="EMBL" id="JAZBJZ010000010">
    <property type="protein sequence ID" value="MEE3715992.1"/>
    <property type="molecule type" value="Genomic_DNA"/>
</dbReference>
<protein>
    <recommendedName>
        <fullName evidence="9">Photosystem I reaction center subunit PsaK</fullName>
    </recommendedName>
    <alternativeName>
        <fullName evidence="9">Photosystem I subunit X</fullName>
    </alternativeName>
</protein>
<dbReference type="PROSITE" id="PS01026">
    <property type="entry name" value="PHOTOSYSTEM_I_PSAGK"/>
    <property type="match status" value="1"/>
</dbReference>
<comment type="caution">
    <text evidence="10">The sequence shown here is derived from an EMBL/GenBank/DDBJ whole genome shotgun (WGS) entry which is preliminary data.</text>
</comment>
<evidence type="ECO:0000256" key="4">
    <source>
        <dbReference type="ARBA" id="ARBA00022692"/>
    </source>
</evidence>
<evidence type="ECO:0000256" key="8">
    <source>
        <dbReference type="ARBA" id="ARBA00023136"/>
    </source>
</evidence>
<dbReference type="InterPro" id="IPR037101">
    <property type="entry name" value="PSI_PsaK_bact"/>
</dbReference>
<dbReference type="GO" id="GO:0031676">
    <property type="term" value="C:plasma membrane-derived thylakoid membrane"/>
    <property type="evidence" value="ECO:0007669"/>
    <property type="project" value="UniProtKB-SubCell"/>
</dbReference>
<organism evidence="10 11">
    <name type="scientific">Tumidithrix elongata BACA0141</name>
    <dbReference type="NCBI Taxonomy" id="2716417"/>
    <lineage>
        <taxon>Bacteria</taxon>
        <taxon>Bacillati</taxon>
        <taxon>Cyanobacteriota</taxon>
        <taxon>Cyanophyceae</taxon>
        <taxon>Pseudanabaenales</taxon>
        <taxon>Pseudanabaenaceae</taxon>
        <taxon>Tumidithrix</taxon>
        <taxon>Tumidithrix elongata</taxon>
    </lineage>
</organism>